<dbReference type="InterPro" id="IPR047177">
    <property type="entry name" value="Pept_M20A"/>
</dbReference>
<evidence type="ECO:0000256" key="4">
    <source>
        <dbReference type="ARBA" id="ARBA00022801"/>
    </source>
</evidence>
<gene>
    <name evidence="10" type="ORF">DAEQUDRAFT_731180</name>
</gene>
<reference evidence="10 11" key="1">
    <citation type="journal article" date="2016" name="Mol. Biol. Evol.">
        <title>Comparative Genomics of Early-Diverging Mushroom-Forming Fungi Provides Insights into the Origins of Lignocellulose Decay Capabilities.</title>
        <authorList>
            <person name="Nagy L.G."/>
            <person name="Riley R."/>
            <person name="Tritt A."/>
            <person name="Adam C."/>
            <person name="Daum C."/>
            <person name="Floudas D."/>
            <person name="Sun H."/>
            <person name="Yadav J.S."/>
            <person name="Pangilinan J."/>
            <person name="Larsson K.H."/>
            <person name="Matsuura K."/>
            <person name="Barry K."/>
            <person name="Labutti K."/>
            <person name="Kuo R."/>
            <person name="Ohm R.A."/>
            <person name="Bhattacharya S.S."/>
            <person name="Shirouzu T."/>
            <person name="Yoshinaga Y."/>
            <person name="Martin F.M."/>
            <person name="Grigoriev I.V."/>
            <person name="Hibbett D.S."/>
        </authorList>
    </citation>
    <scope>NUCLEOTIDE SEQUENCE [LARGE SCALE GENOMIC DNA]</scope>
    <source>
        <strain evidence="10 11">L-15889</strain>
    </source>
</reference>
<dbReference type="SUPFAM" id="SSF55031">
    <property type="entry name" value="Bacterial exopeptidase dimerisation domain"/>
    <property type="match status" value="1"/>
</dbReference>
<evidence type="ECO:0000256" key="1">
    <source>
        <dbReference type="ARBA" id="ARBA00006247"/>
    </source>
</evidence>
<feature type="binding site" evidence="7">
    <location>
        <position position="246"/>
    </location>
    <ligand>
        <name>Zn(2+)</name>
        <dbReference type="ChEBI" id="CHEBI:29105"/>
        <label>1</label>
    </ligand>
</feature>
<dbReference type="PIRSF" id="PIRSF037217">
    <property type="entry name" value="Carboxypeptidase_S"/>
    <property type="match status" value="1"/>
</dbReference>
<evidence type="ECO:0000313" key="10">
    <source>
        <dbReference type="EMBL" id="KZT65622.1"/>
    </source>
</evidence>
<evidence type="ECO:0000256" key="6">
    <source>
        <dbReference type="PIRSR" id="PIRSR037217-1"/>
    </source>
</evidence>
<evidence type="ECO:0000256" key="7">
    <source>
        <dbReference type="PIRSR" id="PIRSR037217-2"/>
    </source>
</evidence>
<dbReference type="GO" id="GO:0046872">
    <property type="term" value="F:metal ion binding"/>
    <property type="evidence" value="ECO:0007669"/>
    <property type="project" value="UniProtKB-KW"/>
</dbReference>
<dbReference type="GO" id="GO:0000328">
    <property type="term" value="C:fungal-type vacuole lumen"/>
    <property type="evidence" value="ECO:0007669"/>
    <property type="project" value="TreeGrafter"/>
</dbReference>
<dbReference type="Gene3D" id="3.30.70.360">
    <property type="match status" value="1"/>
</dbReference>
<comment type="similarity">
    <text evidence="1">Belongs to the peptidase M20A family.</text>
</comment>
<keyword evidence="4" id="KW-0378">Hydrolase</keyword>
<accession>A0A165MFN9</accession>
<keyword evidence="11" id="KW-1185">Reference proteome</keyword>
<dbReference type="InterPro" id="IPR002933">
    <property type="entry name" value="Peptidase_M20"/>
</dbReference>
<dbReference type="GO" id="GO:0051603">
    <property type="term" value="P:proteolysis involved in protein catabolic process"/>
    <property type="evidence" value="ECO:0007669"/>
    <property type="project" value="TreeGrafter"/>
</dbReference>
<feature type="binding site" evidence="7">
    <location>
        <position position="274"/>
    </location>
    <ligand>
        <name>Zn(2+)</name>
        <dbReference type="ChEBI" id="CHEBI:29105"/>
        <label>2</label>
    </ligand>
</feature>
<dbReference type="SUPFAM" id="SSF53187">
    <property type="entry name" value="Zn-dependent exopeptidases"/>
    <property type="match status" value="1"/>
</dbReference>
<dbReference type="GO" id="GO:0004181">
    <property type="term" value="F:metallocarboxypeptidase activity"/>
    <property type="evidence" value="ECO:0007669"/>
    <property type="project" value="InterPro"/>
</dbReference>
<feature type="active site" description="Proton acceptor" evidence="6">
    <location>
        <position position="245"/>
    </location>
</feature>
<feature type="region of interest" description="Disordered" evidence="8">
    <location>
        <begin position="1"/>
        <end position="22"/>
    </location>
</feature>
<feature type="domain" description="Peptidase M20 dimerisation" evidence="9">
    <location>
        <begin position="292"/>
        <end position="441"/>
    </location>
</feature>
<name>A0A165MFN9_9APHY</name>
<dbReference type="EMBL" id="KV429102">
    <property type="protein sequence ID" value="KZT65622.1"/>
    <property type="molecule type" value="Genomic_DNA"/>
</dbReference>
<dbReference type="PANTHER" id="PTHR45962">
    <property type="entry name" value="N-FATTY-ACYL-AMINO ACID SYNTHASE/HYDROLASE PM20D1"/>
    <property type="match status" value="1"/>
</dbReference>
<dbReference type="InterPro" id="IPR011650">
    <property type="entry name" value="Peptidase_M20_dimer"/>
</dbReference>
<dbReference type="InterPro" id="IPR017141">
    <property type="entry name" value="Pept_M20_carboxypep"/>
</dbReference>
<dbReference type="Pfam" id="PF01546">
    <property type="entry name" value="Peptidase_M20"/>
    <property type="match status" value="1"/>
</dbReference>
<keyword evidence="10" id="KW-0121">Carboxypeptidase</keyword>
<feature type="binding site" evidence="7">
    <location>
        <position position="211"/>
    </location>
    <ligand>
        <name>Zn(2+)</name>
        <dbReference type="ChEBI" id="CHEBI:29105"/>
        <label>1</label>
    </ligand>
</feature>
<evidence type="ECO:0000256" key="3">
    <source>
        <dbReference type="ARBA" id="ARBA00022723"/>
    </source>
</evidence>
<dbReference type="FunFam" id="3.40.630.10:FF:000027">
    <property type="entry name" value="N-fatty-acyl-amino acid synthase/hydrolase PM20D1"/>
    <property type="match status" value="1"/>
</dbReference>
<keyword evidence="2" id="KW-0645">Protease</keyword>
<organism evidence="10 11">
    <name type="scientific">Daedalea quercina L-15889</name>
    <dbReference type="NCBI Taxonomy" id="1314783"/>
    <lineage>
        <taxon>Eukaryota</taxon>
        <taxon>Fungi</taxon>
        <taxon>Dikarya</taxon>
        <taxon>Basidiomycota</taxon>
        <taxon>Agaricomycotina</taxon>
        <taxon>Agaricomycetes</taxon>
        <taxon>Polyporales</taxon>
        <taxon>Fomitopsis</taxon>
    </lineage>
</organism>
<evidence type="ECO:0000256" key="5">
    <source>
        <dbReference type="ARBA" id="ARBA00022833"/>
    </source>
</evidence>
<proteinExistence type="inferred from homology"/>
<feature type="binding site" evidence="7">
    <location>
        <position position="176"/>
    </location>
    <ligand>
        <name>Zn(2+)</name>
        <dbReference type="ChEBI" id="CHEBI:29105"/>
        <label>2</label>
    </ligand>
</feature>
<dbReference type="PANTHER" id="PTHR45962:SF1">
    <property type="entry name" value="N-FATTY-ACYL-AMINO ACID SYNTHASE_HYDROLASE PM20D1"/>
    <property type="match status" value="1"/>
</dbReference>
<dbReference type="OrthoDB" id="3064516at2759"/>
<feature type="binding site" evidence="7">
    <location>
        <position position="211"/>
    </location>
    <ligand>
        <name>Zn(2+)</name>
        <dbReference type="ChEBI" id="CHEBI:29105"/>
        <label>2</label>
    </ligand>
</feature>
<feature type="active site" evidence="6">
    <location>
        <position position="178"/>
    </location>
</feature>
<dbReference type="AlphaFoldDB" id="A0A165MFN9"/>
<dbReference type="Gene3D" id="1.10.150.900">
    <property type="match status" value="1"/>
</dbReference>
<dbReference type="STRING" id="1314783.A0A165MFN9"/>
<feature type="binding site" evidence="7">
    <location>
        <position position="557"/>
    </location>
    <ligand>
        <name>Zn(2+)</name>
        <dbReference type="ChEBI" id="CHEBI:29105"/>
        <label>1</label>
    </ligand>
</feature>
<dbReference type="Gene3D" id="3.40.630.10">
    <property type="entry name" value="Zn peptidases"/>
    <property type="match status" value="1"/>
</dbReference>
<dbReference type="PROSITE" id="PS00758">
    <property type="entry name" value="ARGE_DAPE_CPG2_1"/>
    <property type="match status" value="1"/>
</dbReference>
<evidence type="ECO:0000256" key="8">
    <source>
        <dbReference type="SAM" id="MobiDB-lite"/>
    </source>
</evidence>
<dbReference type="Pfam" id="PF07687">
    <property type="entry name" value="M20_dimer"/>
    <property type="match status" value="1"/>
</dbReference>
<keyword evidence="5 7" id="KW-0862">Zinc</keyword>
<sequence>MEKGVVPPGAVELPQPAQSPRRPFSRLAPLRWILTLVFISVVCYSVQPVLDSFHGFWDGHEVEATSLCPQASALSPEKNARLYKALAEAYKTDGFLLRAVDLLGGAVRIPTESYDDLGPIGEDPRWEPFGPFHDYLLKVYPQIHATLKLTKVNTYGLVYLWKGSDDTLKPLLLTAHQDVVPVNPDTYDSWTHPPFSGYFDGKYVWGRGSRDDKSGLIGIMTAVELLLERGFQPTRSIVLAFGFDEEVSGRRGASALGEYLLSTYGENAFAMLVDEGGSISEQYGGTFALPSIAEKGYIDVRVALAGPGGHSSVPPVHTTIGMLAELLVHYENSPIEAKLSRGTPTYWHAECLAAHAPELPSSLRSSIKKAGSSDKALRAAQNELFKDHAFKALVGTTQAIDIIGGGVKSNALPENAMAIINHRIATDSSVGAVQKHGIAAFRDLAARFNLSFTAFGSSITGDAPAYGSLTLSDAWGMALEPAPVTPTDADAAPFQLLSGTIKSTFNAHRELAEDSIAVVPSLVSGNTDTRYYWKLTSHIFRYTHYNAGSGSGLNGVHTVNEACDAQNFVEMIRFFTTLILNADESTAL</sequence>
<dbReference type="CDD" id="cd05674">
    <property type="entry name" value="M20_yscS"/>
    <property type="match status" value="1"/>
</dbReference>
<evidence type="ECO:0000259" key="9">
    <source>
        <dbReference type="Pfam" id="PF07687"/>
    </source>
</evidence>
<dbReference type="InterPro" id="IPR036264">
    <property type="entry name" value="Bact_exopeptidase_dim_dom"/>
</dbReference>
<dbReference type="InterPro" id="IPR001261">
    <property type="entry name" value="ArgE/DapE_CS"/>
</dbReference>
<evidence type="ECO:0000313" key="11">
    <source>
        <dbReference type="Proteomes" id="UP000076727"/>
    </source>
</evidence>
<keyword evidence="3 7" id="KW-0479">Metal-binding</keyword>
<dbReference type="Proteomes" id="UP000076727">
    <property type="component" value="Unassembled WGS sequence"/>
</dbReference>
<protein>
    <submittedName>
        <fullName evidence="10">Carboxypeptidase S</fullName>
    </submittedName>
</protein>
<evidence type="ECO:0000256" key="2">
    <source>
        <dbReference type="ARBA" id="ARBA00022670"/>
    </source>
</evidence>